<dbReference type="RefSeq" id="WP_209795536.1">
    <property type="nucleotide sequence ID" value="NZ_JAGGJZ010000001.1"/>
</dbReference>
<evidence type="ECO:0000313" key="3">
    <source>
        <dbReference type="EMBL" id="MBP1888809.1"/>
    </source>
</evidence>
<dbReference type="Proteomes" id="UP000783390">
    <property type="component" value="Unassembled WGS sequence"/>
</dbReference>
<protein>
    <submittedName>
        <fullName evidence="3">Membrane protein</fullName>
    </submittedName>
</protein>
<keyword evidence="1" id="KW-0175">Coiled coil</keyword>
<evidence type="ECO:0000313" key="4">
    <source>
        <dbReference type="Proteomes" id="UP000783390"/>
    </source>
</evidence>
<dbReference type="EMBL" id="JAGGJZ010000001">
    <property type="protein sequence ID" value="MBP1888809.1"/>
    <property type="molecule type" value="Genomic_DNA"/>
</dbReference>
<organism evidence="3 4">
    <name type="scientific">Clostridium moniliforme</name>
    <dbReference type="NCBI Taxonomy" id="39489"/>
    <lineage>
        <taxon>Bacteria</taxon>
        <taxon>Bacillati</taxon>
        <taxon>Bacillota</taxon>
        <taxon>Clostridia</taxon>
        <taxon>Eubacteriales</taxon>
        <taxon>Clostridiaceae</taxon>
        <taxon>Clostridium</taxon>
    </lineage>
</organism>
<dbReference type="NCBIfam" id="TIGR03057">
    <property type="entry name" value="xxxLxxG_by_4"/>
    <property type="match status" value="1"/>
</dbReference>
<feature type="signal peptide" evidence="2">
    <location>
        <begin position="1"/>
        <end position="26"/>
    </location>
</feature>
<dbReference type="InterPro" id="IPR023908">
    <property type="entry name" value="xxxLxxG_rpt"/>
</dbReference>
<gene>
    <name evidence="3" type="ORF">J2Z53_000388</name>
</gene>
<evidence type="ECO:0000256" key="2">
    <source>
        <dbReference type="SAM" id="SignalP"/>
    </source>
</evidence>
<accession>A0ABS4EXS5</accession>
<name>A0ABS4EXS5_9CLOT</name>
<proteinExistence type="predicted"/>
<comment type="caution">
    <text evidence="3">The sequence shown here is derived from an EMBL/GenBank/DDBJ whole genome shotgun (WGS) entry which is preliminary data.</text>
</comment>
<keyword evidence="2" id="KW-0732">Signal</keyword>
<sequence>MYKSMSKRVIALVIIGSMCATTVASASEVKKDESVYVNLRSSGQVEKITVTNWLHSDKGNIDVTDKSNLSNIQNVKGEEAPVKEGDTLKWKTNSSDIYYKGDTKAELPLDVNIKYYLNDERVEEKDIAGKSGKIKIEIELKNNSYKNVKIGGKDRKIYTPLLAATVVTLPVDKFKDITINEGTMVSEGNNNVVAFPACPGLKESLDLDDKDLDINLDNKLVIEGYTDNFELGPIMITATTELPNLDKIEKADSIDELKDSLNKLKDASDELLEGTGALSDGIMTAKKKLDEGKGKLNDNTLQEAIGILQSDEKINRANKLIDDAYFAKNINTEKGKQVLGLLTENNINNINTLVSDGQAILVHKGQIEAAVNTFKGLSRDDGFNKLLNDTMKAKKVYENVNPSTIKKLNKMSELATSGNLNKSQNLLKETLEIQKELAGVQGPLNSLINNAPGNNTEEKANNFLNGVNGQIKKTTLMINGIDSNKMQAMSKDVSSYGEGYLIFKGILAGDVATFAKQGVEPSKALAMSKAKLCKYIDGVYGGNGAKLKALVNSMTLKDISKEGIGNDYTKMNAYGKTMNGLMKDVETVKGLTPVLDKTSAFLSKPGQTKKFAKFYSDINNKENQKLMNAAAEGFLSLNEEDLKAINSLKDNLMTVSKDIEENKENIETINKMVKGLKDDKELVSKIEKFSNDLNKSQGTIKQIENVLGNGSSYDIKEAKKMGEKLLSMQQDLKDSSDILRITKTSLDKNNVNRARELLNSLPSLEDGVNKLADGSQKLNDGMKKFNEEGIEKIYDKGNDGVENINNAIEVKDELVKMSKDYNTFSGKEKDMDGSVKFIMKTNEIKAPEKEKASVDTEENKGGFIDWLKGIFEKIFG</sequence>
<keyword evidence="4" id="KW-1185">Reference proteome</keyword>
<reference evidence="3 4" key="1">
    <citation type="submission" date="2021-03" db="EMBL/GenBank/DDBJ databases">
        <title>Genomic Encyclopedia of Type Strains, Phase IV (KMG-IV): sequencing the most valuable type-strain genomes for metagenomic binning, comparative biology and taxonomic classification.</title>
        <authorList>
            <person name="Goeker M."/>
        </authorList>
    </citation>
    <scope>NUCLEOTIDE SEQUENCE [LARGE SCALE GENOMIC DNA]</scope>
    <source>
        <strain evidence="3 4">DSM 3984</strain>
    </source>
</reference>
<feature type="chain" id="PRO_5046071386" evidence="2">
    <location>
        <begin position="27"/>
        <end position="876"/>
    </location>
</feature>
<feature type="coiled-coil region" evidence="1">
    <location>
        <begin position="645"/>
        <end position="706"/>
    </location>
</feature>
<evidence type="ECO:0000256" key="1">
    <source>
        <dbReference type="SAM" id="Coils"/>
    </source>
</evidence>